<proteinExistence type="predicted"/>
<evidence type="ECO:0000313" key="2">
    <source>
        <dbReference type="Proteomes" id="UP000011863"/>
    </source>
</evidence>
<dbReference type="Pfam" id="PF13160">
    <property type="entry name" value="DUF3995"/>
    <property type="match status" value="1"/>
</dbReference>
<dbReference type="KEGG" id="aym:YM304_39510"/>
<gene>
    <name evidence="1" type="ORF">YM304_39510</name>
</gene>
<dbReference type="AlphaFoldDB" id="A0A6C7EH08"/>
<evidence type="ECO:0008006" key="3">
    <source>
        <dbReference type="Google" id="ProtNLM"/>
    </source>
</evidence>
<dbReference type="EMBL" id="AP012057">
    <property type="protein sequence ID" value="BAN04265.1"/>
    <property type="molecule type" value="Genomic_DNA"/>
</dbReference>
<dbReference type="Proteomes" id="UP000011863">
    <property type="component" value="Chromosome"/>
</dbReference>
<accession>A0A6C7EH08</accession>
<reference evidence="1 2" key="1">
    <citation type="journal article" date="2013" name="Int. J. Syst. Evol. Microbiol.">
        <title>Ilumatobacter nonamiense sp. nov. and Ilumatobacter coccineum sp. nov., isolated from seashore sand.</title>
        <authorList>
            <person name="Matsumoto A."/>
            <person name="Kasai H."/>
            <person name="Matsuo Y."/>
            <person name="Shizuri Y."/>
            <person name="Ichikawa N."/>
            <person name="Fujita N."/>
            <person name="Omura S."/>
            <person name="Takahashi Y."/>
        </authorList>
    </citation>
    <scope>NUCLEOTIDE SEQUENCE [LARGE SCALE GENOMIC DNA]</scope>
    <source>
        <strain evidence="2">NBRC 103263 / KCTC 29153 / YM16-304</strain>
    </source>
</reference>
<dbReference type="InterPro" id="IPR025058">
    <property type="entry name" value="DUF3995"/>
</dbReference>
<protein>
    <recommendedName>
        <fullName evidence="3">DUF3995 domain-containing protein</fullName>
    </recommendedName>
</protein>
<sequence length="140" mass="14003">MAGLGAAGALHALWASGSTWPRDSSDELADLVVGTRPFPSPPATWAVTGLVAGGAWLVLAADGRVPAPISVRLTRLGAAGVAGALALRGAGGLVAGATRLIDVTDEFRRWDLRVYSPLCLALAAGAAVAARPTKVPPSSA</sequence>
<organism evidence="1 2">
    <name type="scientific">Ilumatobacter coccineus (strain NBRC 103263 / KCTC 29153 / YM16-304)</name>
    <dbReference type="NCBI Taxonomy" id="1313172"/>
    <lineage>
        <taxon>Bacteria</taxon>
        <taxon>Bacillati</taxon>
        <taxon>Actinomycetota</taxon>
        <taxon>Acidimicrobiia</taxon>
        <taxon>Acidimicrobiales</taxon>
        <taxon>Ilumatobacteraceae</taxon>
        <taxon>Ilumatobacter</taxon>
    </lineage>
</organism>
<name>A0A6C7EH08_ILUCY</name>
<keyword evidence="2" id="KW-1185">Reference proteome</keyword>
<evidence type="ECO:0000313" key="1">
    <source>
        <dbReference type="EMBL" id="BAN04265.1"/>
    </source>
</evidence>